<comment type="caution">
    <text evidence="1">The sequence shown here is derived from an EMBL/GenBank/DDBJ whole genome shotgun (WGS) entry which is preliminary data.</text>
</comment>
<dbReference type="AlphaFoldDB" id="A0A1F5G4R5"/>
<reference evidence="1 2" key="1">
    <citation type="journal article" date="2016" name="Nat. Commun.">
        <title>Thousands of microbial genomes shed light on interconnected biogeochemical processes in an aquifer system.</title>
        <authorList>
            <person name="Anantharaman K."/>
            <person name="Brown C.T."/>
            <person name="Hug L.A."/>
            <person name="Sharon I."/>
            <person name="Castelle C.J."/>
            <person name="Probst A.J."/>
            <person name="Thomas B.C."/>
            <person name="Singh A."/>
            <person name="Wilkins M.J."/>
            <person name="Karaoz U."/>
            <person name="Brodie E.L."/>
            <person name="Williams K.H."/>
            <person name="Hubbard S.S."/>
            <person name="Banfield J.F."/>
        </authorList>
    </citation>
    <scope>NUCLEOTIDE SEQUENCE [LARGE SCALE GENOMIC DNA]</scope>
</reference>
<name>A0A1F5G4R5_9BACT</name>
<proteinExistence type="predicted"/>
<protein>
    <submittedName>
        <fullName evidence="1">Uncharacterized protein</fullName>
    </submittedName>
</protein>
<dbReference type="Proteomes" id="UP000176628">
    <property type="component" value="Unassembled WGS sequence"/>
</dbReference>
<accession>A0A1F5G4R5</accession>
<sequence>MNEQELHESHFPREIDFDSQFIAEVLKARAERPSGKLVREAKELGIDLTKENVWEIFLFDQLRKVEGYLMVYPDKRKVVFHTRIRTEVLQIRQDPEKNQGSSEAVLIVDEKAPLVTTDVSLGTQKITGIEKISAVPAFGHVWFESPVARFDVYHDCQHNFVTKTND</sequence>
<evidence type="ECO:0000313" key="2">
    <source>
        <dbReference type="Proteomes" id="UP000176628"/>
    </source>
</evidence>
<gene>
    <name evidence="1" type="ORF">A2Z23_03475</name>
</gene>
<dbReference type="EMBL" id="MFAV01000003">
    <property type="protein sequence ID" value="OGD86866.1"/>
    <property type="molecule type" value="Genomic_DNA"/>
</dbReference>
<organism evidence="1 2">
    <name type="scientific">Candidatus Curtissbacteria bacterium RBG_16_39_7</name>
    <dbReference type="NCBI Taxonomy" id="1797707"/>
    <lineage>
        <taxon>Bacteria</taxon>
        <taxon>Candidatus Curtissiibacteriota</taxon>
    </lineage>
</organism>
<evidence type="ECO:0000313" key="1">
    <source>
        <dbReference type="EMBL" id="OGD86866.1"/>
    </source>
</evidence>